<evidence type="ECO:0000313" key="2">
    <source>
        <dbReference type="Proteomes" id="UP000037507"/>
    </source>
</evidence>
<gene>
    <name evidence="1" type="ORF">H663_002575</name>
</gene>
<dbReference type="EMBL" id="LFYT02000002">
    <property type="protein sequence ID" value="PVE44344.1"/>
    <property type="molecule type" value="Genomic_DNA"/>
</dbReference>
<reference evidence="1" key="1">
    <citation type="submission" date="2017-04" db="EMBL/GenBank/DDBJ databases">
        <title>Unexpected and diverse lifestyles within the genus Limnohabitans.</title>
        <authorList>
            <person name="Kasalicky V."/>
            <person name="Mehrshad M."/>
            <person name="Andrei S.-A."/>
            <person name="Salcher M."/>
            <person name="Kratochvilova H."/>
            <person name="Simek K."/>
            <person name="Ghai R."/>
        </authorList>
    </citation>
    <scope>NUCLEOTIDE SEQUENCE [LARGE SCALE GENOMIC DNA]</scope>
    <source>
        <strain evidence="1">II-D5</strain>
    </source>
</reference>
<organism evidence="1 2">
    <name type="scientific">Limnohabitans planktonicus II-D5</name>
    <dbReference type="NCBI Taxonomy" id="1293045"/>
    <lineage>
        <taxon>Bacteria</taxon>
        <taxon>Pseudomonadati</taxon>
        <taxon>Pseudomonadota</taxon>
        <taxon>Betaproteobacteria</taxon>
        <taxon>Burkholderiales</taxon>
        <taxon>Comamonadaceae</taxon>
        <taxon>Limnohabitans</taxon>
    </lineage>
</organism>
<dbReference type="Proteomes" id="UP000037507">
    <property type="component" value="Unassembled WGS sequence"/>
</dbReference>
<name>A0A2T7UI41_9BURK</name>
<dbReference type="STRING" id="1293045.H663_17895"/>
<evidence type="ECO:0000313" key="1">
    <source>
        <dbReference type="EMBL" id="PVE44344.1"/>
    </source>
</evidence>
<accession>A0A2T7UI41</accession>
<sequence length="66" mass="7402">MGWQPHPVRDASQTASLQISRRLQLSQPRKLQSMWSIFVGACPASEKHVVHKRLIASRASSHKVQG</sequence>
<proteinExistence type="predicted"/>
<protein>
    <submittedName>
        <fullName evidence="1">Uncharacterized protein</fullName>
    </submittedName>
</protein>
<dbReference type="AlphaFoldDB" id="A0A2T7UI41"/>
<keyword evidence="2" id="KW-1185">Reference proteome</keyword>
<comment type="caution">
    <text evidence="1">The sequence shown here is derived from an EMBL/GenBank/DDBJ whole genome shotgun (WGS) entry which is preliminary data.</text>
</comment>